<dbReference type="InterPro" id="IPR000276">
    <property type="entry name" value="GPCR_Rhodpsn"/>
</dbReference>
<evidence type="ECO:0000256" key="8">
    <source>
        <dbReference type="ARBA" id="ARBA00023224"/>
    </source>
</evidence>
<dbReference type="InterPro" id="IPR000995">
    <property type="entry name" value="Musac_Ach_rcpt"/>
</dbReference>
<evidence type="ECO:0000256" key="1">
    <source>
        <dbReference type="ARBA" id="ARBA00022475"/>
    </source>
</evidence>
<keyword evidence="14" id="KW-1185">Reference proteome</keyword>
<evidence type="ECO:0000259" key="12">
    <source>
        <dbReference type="PROSITE" id="PS50262"/>
    </source>
</evidence>
<evidence type="ECO:0000313" key="14">
    <source>
        <dbReference type="Proteomes" id="UP000007875"/>
    </source>
</evidence>
<keyword evidence="2 10" id="KW-0812">Transmembrane</keyword>
<feature type="transmembrane region" description="Helical" evidence="11">
    <location>
        <begin position="32"/>
        <end position="60"/>
    </location>
</feature>
<keyword evidence="1" id="KW-1003">Cell membrane</keyword>
<reference evidence="13" key="2">
    <citation type="submission" date="2025-08" db="UniProtKB">
        <authorList>
            <consortium name="Ensembl"/>
        </authorList>
    </citation>
    <scope>IDENTIFICATION</scope>
</reference>
<dbReference type="PRINTS" id="PR00243">
    <property type="entry name" value="MUSCARINICR"/>
</dbReference>
<dbReference type="SMART" id="SM01381">
    <property type="entry name" value="7TM_GPCR_Srsx"/>
    <property type="match status" value="1"/>
</dbReference>
<reference evidence="14" key="1">
    <citation type="submission" date="2003-08" db="EMBL/GenBank/DDBJ databases">
        <authorList>
            <person name="Birren B."/>
            <person name="Nusbaum C."/>
            <person name="Abebe A."/>
            <person name="Abouelleil A."/>
            <person name="Adekoya E."/>
            <person name="Ait-zahra M."/>
            <person name="Allen N."/>
            <person name="Allen T."/>
            <person name="An P."/>
            <person name="Anderson M."/>
            <person name="Anderson S."/>
            <person name="Arachchi H."/>
            <person name="Armbruster J."/>
            <person name="Bachantsang P."/>
            <person name="Baldwin J."/>
            <person name="Barry A."/>
            <person name="Bayul T."/>
            <person name="Blitshsteyn B."/>
            <person name="Bloom T."/>
            <person name="Blye J."/>
            <person name="Boguslavskiy L."/>
            <person name="Borowsky M."/>
            <person name="Boukhgalter B."/>
            <person name="Brunache A."/>
            <person name="Butler J."/>
            <person name="Calixte N."/>
            <person name="Calvo S."/>
            <person name="Camarata J."/>
            <person name="Campo K."/>
            <person name="Chang J."/>
            <person name="Cheshatsang Y."/>
            <person name="Citroen M."/>
            <person name="Collymore A."/>
            <person name="Considine T."/>
            <person name="Cook A."/>
            <person name="Cooke P."/>
            <person name="Corum B."/>
            <person name="Cuomo C."/>
            <person name="David R."/>
            <person name="Dawoe T."/>
            <person name="Degray S."/>
            <person name="Dodge S."/>
            <person name="Dooley K."/>
            <person name="Dorje P."/>
            <person name="Dorjee K."/>
            <person name="Dorris L."/>
            <person name="Duffey N."/>
            <person name="Dupes A."/>
            <person name="Elkins T."/>
            <person name="Engels R."/>
            <person name="Erickson J."/>
            <person name="Farina A."/>
            <person name="Faro S."/>
            <person name="Ferreira P."/>
            <person name="Fischer H."/>
            <person name="Fitzgerald M."/>
            <person name="Foley K."/>
            <person name="Gage D."/>
            <person name="Galagan J."/>
            <person name="Gearin G."/>
            <person name="Gnerre S."/>
            <person name="Gnirke A."/>
            <person name="Goyette A."/>
            <person name="Graham J."/>
            <person name="Grandbois E."/>
            <person name="Gyaltsen K."/>
            <person name="Hafez N."/>
            <person name="Hagopian D."/>
            <person name="Hagos B."/>
            <person name="Hall J."/>
            <person name="Hatcher B."/>
            <person name="Heller A."/>
            <person name="Higgins H."/>
            <person name="Honan T."/>
            <person name="Horn A."/>
            <person name="Houde N."/>
            <person name="Hughes L."/>
            <person name="Hulme W."/>
            <person name="Husby E."/>
            <person name="Iliev I."/>
            <person name="Jaffe D."/>
            <person name="Jones C."/>
            <person name="Kamal M."/>
            <person name="Kamat A."/>
            <person name="Kamvysselis M."/>
            <person name="Karlsson E."/>
            <person name="Kells C."/>
            <person name="Kieu A."/>
            <person name="Kisner P."/>
            <person name="Kodira C."/>
            <person name="Kulbokas E."/>
            <person name="Labutti K."/>
            <person name="Lama D."/>
            <person name="Landers T."/>
            <person name="Leger J."/>
            <person name="Levine S."/>
            <person name="Lewis D."/>
            <person name="Lewis T."/>
            <person name="Lindblad-toh K."/>
            <person name="Liu X."/>
            <person name="Lokyitsang T."/>
            <person name="Lokyitsang Y."/>
            <person name="Lucien O."/>
            <person name="Lui A."/>
            <person name="Ma L.J."/>
            <person name="Mabbitt R."/>
            <person name="Macdonald J."/>
            <person name="Maclean C."/>
            <person name="Major J."/>
            <person name="Manning J."/>
            <person name="Marabella R."/>
            <person name="Maru K."/>
            <person name="Matthews C."/>
            <person name="Mauceli E."/>
            <person name="Mccarthy M."/>
            <person name="Mcdonough S."/>
            <person name="Mcghee T."/>
            <person name="Meldrim J."/>
            <person name="Meneus L."/>
            <person name="Mesirov J."/>
            <person name="Mihalev A."/>
            <person name="Mihova T."/>
            <person name="Mikkelsen T."/>
            <person name="Mlenga V."/>
            <person name="Moru K."/>
            <person name="Mozes J."/>
            <person name="Mulrain L."/>
            <person name="Munson G."/>
            <person name="Naylor J."/>
            <person name="Newes C."/>
            <person name="Nguyen C."/>
            <person name="Nguyen N."/>
            <person name="Nguyen T."/>
            <person name="Nicol R."/>
            <person name="Nielsen C."/>
            <person name="Nizzari M."/>
            <person name="Norbu C."/>
            <person name="Norbu N."/>
            <person name="O'donnell P."/>
            <person name="Okoawo O."/>
            <person name="O'leary S."/>
            <person name="Omotosho B."/>
            <person name="O'neill K."/>
            <person name="Osman S."/>
            <person name="Parker S."/>
            <person name="Perrin D."/>
            <person name="Phunkhang P."/>
            <person name="Piqani B."/>
            <person name="Purcell S."/>
            <person name="Rachupka T."/>
            <person name="Ramasamy U."/>
            <person name="Rameau R."/>
            <person name="Ray V."/>
            <person name="Raymond C."/>
            <person name="Retta R."/>
            <person name="Richardson S."/>
            <person name="Rise C."/>
            <person name="Rodriguez J."/>
            <person name="Rogers J."/>
            <person name="Rogov P."/>
            <person name="Rutman M."/>
            <person name="Schupbach R."/>
            <person name="Seaman C."/>
            <person name="Settipalli S."/>
            <person name="Sharpe T."/>
            <person name="Sheridan J."/>
            <person name="Sherpa N."/>
            <person name="Shi J."/>
            <person name="Smirnov S."/>
            <person name="Smith C."/>
            <person name="Sougnez C."/>
            <person name="Spencer B."/>
            <person name="Stalker J."/>
            <person name="Stange-thomann N."/>
            <person name="Stavropoulos S."/>
            <person name="Stetson K."/>
            <person name="Stone C."/>
            <person name="Stone S."/>
            <person name="Stubbs M."/>
            <person name="Talamas J."/>
            <person name="Tchuinga P."/>
            <person name="Tenzing P."/>
            <person name="Tesfaye S."/>
            <person name="Theodore J."/>
            <person name="Thoulutsang Y."/>
            <person name="Topham K."/>
            <person name="Towey S."/>
            <person name="Tsamla T."/>
            <person name="Tsomo N."/>
            <person name="Vallee D."/>
            <person name="Vassiliev H."/>
            <person name="Venkataraman V."/>
            <person name="Vinson J."/>
            <person name="Vo A."/>
            <person name="Wade C."/>
            <person name="Wang S."/>
            <person name="Wangchuk T."/>
            <person name="Wangdi T."/>
            <person name="Whittaker C."/>
            <person name="Wilkinson J."/>
            <person name="Wu Y."/>
            <person name="Wyman D."/>
            <person name="Yadav S."/>
            <person name="Yang S."/>
            <person name="Yang X."/>
            <person name="Yeager S."/>
            <person name="Yee E."/>
            <person name="Young G."/>
            <person name="Zainoun J."/>
            <person name="Zembeck L."/>
            <person name="Zimmer A."/>
            <person name="Zody M."/>
            <person name="Lander E."/>
        </authorList>
    </citation>
    <scope>NUCLEOTIDE SEQUENCE [LARGE SCALE GENOMIC DNA]</scope>
</reference>
<evidence type="ECO:0000313" key="13">
    <source>
        <dbReference type="Ensembl" id="ENSCSAVP00000005044.1"/>
    </source>
</evidence>
<dbReference type="PANTHER" id="PTHR24248">
    <property type="entry name" value="ADRENERGIC RECEPTOR-RELATED G-PROTEIN COUPLED RECEPTOR"/>
    <property type="match status" value="1"/>
</dbReference>
<organism evidence="13 14">
    <name type="scientific">Ciona savignyi</name>
    <name type="common">Pacific transparent sea squirt</name>
    <dbReference type="NCBI Taxonomy" id="51511"/>
    <lineage>
        <taxon>Eukaryota</taxon>
        <taxon>Metazoa</taxon>
        <taxon>Chordata</taxon>
        <taxon>Tunicata</taxon>
        <taxon>Ascidiacea</taxon>
        <taxon>Phlebobranchia</taxon>
        <taxon>Cionidae</taxon>
        <taxon>Ciona</taxon>
    </lineage>
</organism>
<comment type="subcellular location">
    <subcellularLocation>
        <location evidence="9">Postsynaptic cell membrane</location>
        <topology evidence="9">Multi-pass membrane protein</topology>
    </subcellularLocation>
</comment>
<feature type="transmembrane region" description="Helical" evidence="11">
    <location>
        <begin position="113"/>
        <end position="134"/>
    </location>
</feature>
<evidence type="ECO:0000256" key="6">
    <source>
        <dbReference type="ARBA" id="ARBA00023157"/>
    </source>
</evidence>
<name>H2YI95_CIOSA</name>
<keyword evidence="6" id="KW-1015">Disulfide bond</keyword>
<feature type="transmembrane region" description="Helical" evidence="11">
    <location>
        <begin position="351"/>
        <end position="372"/>
    </location>
</feature>
<evidence type="ECO:0000256" key="3">
    <source>
        <dbReference type="ARBA" id="ARBA00022989"/>
    </source>
</evidence>
<protein>
    <recommendedName>
        <fullName evidence="12">G-protein coupled receptors family 1 profile domain-containing protein</fullName>
    </recommendedName>
</protein>
<evidence type="ECO:0000256" key="9">
    <source>
        <dbReference type="ARBA" id="ARBA00034104"/>
    </source>
</evidence>
<feature type="domain" description="G-protein coupled receptors family 1 profile" evidence="12">
    <location>
        <begin position="14"/>
        <end position="408"/>
    </location>
</feature>
<accession>H2YI95</accession>
<dbReference type="PANTHER" id="PTHR24248:SF199">
    <property type="entry name" value="IP13425P-RELATED"/>
    <property type="match status" value="1"/>
</dbReference>
<reference evidence="13" key="3">
    <citation type="submission" date="2025-09" db="UniProtKB">
        <authorList>
            <consortium name="Ensembl"/>
        </authorList>
    </citation>
    <scope>IDENTIFICATION</scope>
</reference>
<comment type="similarity">
    <text evidence="10">Belongs to the G-protein coupled receptor 1 family.</text>
</comment>
<dbReference type="GO" id="GO:0043410">
    <property type="term" value="P:positive regulation of MAPK cascade"/>
    <property type="evidence" value="ECO:0007669"/>
    <property type="project" value="TreeGrafter"/>
</dbReference>
<dbReference type="GeneTree" id="ENSGT01010000222287"/>
<evidence type="ECO:0000256" key="11">
    <source>
        <dbReference type="SAM" id="Phobius"/>
    </source>
</evidence>
<keyword evidence="3 11" id="KW-1133">Transmembrane helix</keyword>
<dbReference type="InterPro" id="IPR017452">
    <property type="entry name" value="GPCR_Rhodpsn_7TM"/>
</dbReference>
<keyword evidence="8 10" id="KW-0807">Transducer</keyword>
<sequence length="427" mass="48195">AALTSLLSLLIVVGNGLIIVSVALVKKLRQPANYLIVSLALSDFLVGLVVLPLTIVYDIMGEWVFGPNVCDVHVSFDVICCTASIMNLCMISIDRYLMITQPMTYPKRRTGKLMLLLIATAWLLSCLVIIPALFGFTKNVKDGKTCLISQERWFTIYSTLGAFYLPLAVMLCMYWKIYLEASRFNSRHRLRSYSTSGSQVNWLKDSVFDDDTISSSGDEFERNGASRHQRANGVEWRFPTISKVNILTSLDENGEETIKRTITSPCDAQQQNGKFFSEYQARTLYTRASAQSLIAAEQSLISSGKNGKIPDKTHSRSKLSLLPTVFNQIRRRVSLATSRDRMRNVKATRTLGIVVGAFTFCWLPFFIVTFLRPFACPIPEAQDCIPLWLVRFVLWLGYLNSALNPLIYIGFSPDLRETFRFLICCKC</sequence>
<dbReference type="Gene3D" id="1.20.1070.10">
    <property type="entry name" value="Rhodopsin 7-helix transmembrane proteins"/>
    <property type="match status" value="2"/>
</dbReference>
<dbReference type="PRINTS" id="PR00237">
    <property type="entry name" value="GPCRRHODOPSN"/>
</dbReference>
<dbReference type="GO" id="GO:0045211">
    <property type="term" value="C:postsynaptic membrane"/>
    <property type="evidence" value="ECO:0007669"/>
    <property type="project" value="UniProtKB-SubCell"/>
</dbReference>
<evidence type="ECO:0000256" key="2">
    <source>
        <dbReference type="ARBA" id="ARBA00022692"/>
    </source>
</evidence>
<dbReference type="Pfam" id="PF00001">
    <property type="entry name" value="7tm_1"/>
    <property type="match status" value="1"/>
</dbReference>
<dbReference type="GO" id="GO:0004993">
    <property type="term" value="F:G protein-coupled serotonin receptor activity"/>
    <property type="evidence" value="ECO:0007669"/>
    <property type="project" value="UniProtKB-ARBA"/>
</dbReference>
<feature type="transmembrane region" description="Helical" evidence="11">
    <location>
        <begin position="154"/>
        <end position="179"/>
    </location>
</feature>
<evidence type="ECO:0000256" key="10">
    <source>
        <dbReference type="RuleBase" id="RU000688"/>
    </source>
</evidence>
<dbReference type="SUPFAM" id="SSF81321">
    <property type="entry name" value="Family A G protein-coupled receptor-like"/>
    <property type="match status" value="1"/>
</dbReference>
<dbReference type="PROSITE" id="PS50262">
    <property type="entry name" value="G_PROTEIN_RECEP_F1_2"/>
    <property type="match status" value="1"/>
</dbReference>
<feature type="transmembrane region" description="Helical" evidence="11">
    <location>
        <begin position="72"/>
        <end position="93"/>
    </location>
</feature>
<dbReference type="GO" id="GO:0071880">
    <property type="term" value="P:adenylate cyclase-activating adrenergic receptor signaling pathway"/>
    <property type="evidence" value="ECO:0007669"/>
    <property type="project" value="TreeGrafter"/>
</dbReference>
<feature type="transmembrane region" description="Helical" evidence="11">
    <location>
        <begin position="392"/>
        <end position="411"/>
    </location>
</feature>
<keyword evidence="7 10" id="KW-0675">Receptor</keyword>
<dbReference type="CDD" id="cd15329">
    <property type="entry name" value="7tmA_5-HT7"/>
    <property type="match status" value="1"/>
</dbReference>
<dbReference type="Ensembl" id="ENSCSAVT00000005115.1">
    <property type="protein sequence ID" value="ENSCSAVP00000005044.1"/>
    <property type="gene ID" value="ENSCSAVG00000003007.1"/>
</dbReference>
<dbReference type="GO" id="GO:0016907">
    <property type="term" value="F:G protein-coupled acetylcholine receptor activity"/>
    <property type="evidence" value="ECO:0007669"/>
    <property type="project" value="InterPro"/>
</dbReference>
<feature type="transmembrane region" description="Helical" evidence="11">
    <location>
        <begin position="6"/>
        <end position="25"/>
    </location>
</feature>
<proteinExistence type="inferred from homology"/>
<evidence type="ECO:0000256" key="4">
    <source>
        <dbReference type="ARBA" id="ARBA00023040"/>
    </source>
</evidence>
<dbReference type="Proteomes" id="UP000007875">
    <property type="component" value="Unassembled WGS sequence"/>
</dbReference>
<dbReference type="PROSITE" id="PS00237">
    <property type="entry name" value="G_PROTEIN_RECEP_F1_1"/>
    <property type="match status" value="1"/>
</dbReference>
<dbReference type="AlphaFoldDB" id="H2YI95"/>
<evidence type="ECO:0000256" key="5">
    <source>
        <dbReference type="ARBA" id="ARBA00023136"/>
    </source>
</evidence>
<keyword evidence="4 10" id="KW-0297">G-protein coupled receptor</keyword>
<keyword evidence="5 11" id="KW-0472">Membrane</keyword>
<evidence type="ECO:0000256" key="7">
    <source>
        <dbReference type="ARBA" id="ARBA00023170"/>
    </source>
</evidence>